<dbReference type="NCBIfam" id="NF003952">
    <property type="entry name" value="PRK05450.1-5"/>
    <property type="match status" value="1"/>
</dbReference>
<keyword evidence="4" id="KW-0963">Cytoplasm</keyword>
<gene>
    <name evidence="4" type="primary">kdsB</name>
    <name evidence="5" type="ORF">HDF15_002690</name>
</gene>
<dbReference type="InterPro" id="IPR003329">
    <property type="entry name" value="Cytidylyl_trans"/>
</dbReference>
<reference evidence="5 6" key="1">
    <citation type="submission" date="2020-08" db="EMBL/GenBank/DDBJ databases">
        <title>Genomic Encyclopedia of Type Strains, Phase IV (KMG-V): Genome sequencing to study the core and pangenomes of soil and plant-associated prokaryotes.</title>
        <authorList>
            <person name="Whitman W."/>
        </authorList>
    </citation>
    <scope>NUCLEOTIDE SEQUENCE [LARGE SCALE GENOMIC DNA]</scope>
    <source>
        <strain evidence="5 6">X5P3</strain>
    </source>
</reference>
<organism evidence="5 6">
    <name type="scientific">Granulicella mallensis</name>
    <dbReference type="NCBI Taxonomy" id="940614"/>
    <lineage>
        <taxon>Bacteria</taxon>
        <taxon>Pseudomonadati</taxon>
        <taxon>Acidobacteriota</taxon>
        <taxon>Terriglobia</taxon>
        <taxon>Terriglobales</taxon>
        <taxon>Acidobacteriaceae</taxon>
        <taxon>Granulicella</taxon>
    </lineage>
</organism>
<evidence type="ECO:0000256" key="4">
    <source>
        <dbReference type="HAMAP-Rule" id="MF_00057"/>
    </source>
</evidence>
<keyword evidence="1 4" id="KW-0808">Transferase</keyword>
<dbReference type="UniPathway" id="UPA00358">
    <property type="reaction ID" value="UER00476"/>
</dbReference>
<dbReference type="EMBL" id="JACHIO010000010">
    <property type="protein sequence ID" value="MBB5064336.1"/>
    <property type="molecule type" value="Genomic_DNA"/>
</dbReference>
<dbReference type="InterPro" id="IPR004528">
    <property type="entry name" value="KdsB"/>
</dbReference>
<comment type="similarity">
    <text evidence="4">Belongs to the KdsB family.</text>
</comment>
<dbReference type="AlphaFoldDB" id="A0A7W8EA44"/>
<evidence type="ECO:0000313" key="6">
    <source>
        <dbReference type="Proteomes" id="UP000584867"/>
    </source>
</evidence>
<protein>
    <recommendedName>
        <fullName evidence="4">3-deoxy-manno-octulosonate cytidylyltransferase</fullName>
        <ecNumber evidence="4">2.7.7.38</ecNumber>
    </recommendedName>
    <alternativeName>
        <fullName evidence="4">CMP-2-keto-3-deoxyoctulosonic acid synthase</fullName>
        <shortName evidence="4">CKS</shortName>
        <shortName evidence="4">CMP-KDO synthase</shortName>
    </alternativeName>
</protein>
<dbReference type="Gene3D" id="3.90.550.10">
    <property type="entry name" value="Spore Coat Polysaccharide Biosynthesis Protein SpsA, Chain A"/>
    <property type="match status" value="1"/>
</dbReference>
<dbReference type="GO" id="GO:0009103">
    <property type="term" value="P:lipopolysaccharide biosynthetic process"/>
    <property type="evidence" value="ECO:0007669"/>
    <property type="project" value="UniProtKB-UniRule"/>
</dbReference>
<dbReference type="GO" id="GO:0008690">
    <property type="term" value="F:3-deoxy-manno-octulosonate cytidylyltransferase activity"/>
    <property type="evidence" value="ECO:0007669"/>
    <property type="project" value="UniProtKB-UniRule"/>
</dbReference>
<evidence type="ECO:0000256" key="1">
    <source>
        <dbReference type="ARBA" id="ARBA00022679"/>
    </source>
</evidence>
<evidence type="ECO:0000256" key="3">
    <source>
        <dbReference type="ARBA" id="ARBA00022985"/>
    </source>
</evidence>
<dbReference type="NCBIfam" id="TIGR00466">
    <property type="entry name" value="kdsB"/>
    <property type="match status" value="1"/>
</dbReference>
<dbReference type="RefSeq" id="WP_184256155.1">
    <property type="nucleotide sequence ID" value="NZ_JACHIO010000010.1"/>
</dbReference>
<keyword evidence="2 4" id="KW-0548">Nucleotidyltransferase</keyword>
<sequence length="256" mass="27897">MAVSAPLPPGSPYGRVVGVIPARLASTRLPNKVLREIAGEPLLAWVYRAAKACPLLDEVVIAADSEEVQALCRQRGWPCVMTSPELPSGTDRLFAVSRTVEAEIYVNVQGDEPLLRPEHIADILSPFALPQVEVTTLKVPCTPENLNNPNAVKVVTAHDGRALYFSRATIPYDRDGSGHAPVWKHLGLYAYRRAALEHFAALAPGELEQTERLEQLRLLENGLALYVAATAHDTVGVDTEEDLRRVATILKGNRAS</sequence>
<dbReference type="EC" id="2.7.7.38" evidence="4"/>
<dbReference type="CDD" id="cd02517">
    <property type="entry name" value="CMP-KDO-Synthetase"/>
    <property type="match status" value="1"/>
</dbReference>
<proteinExistence type="inferred from homology"/>
<accession>A0A7W8EA44</accession>
<dbReference type="NCBIfam" id="NF009905">
    <property type="entry name" value="PRK13368.1"/>
    <property type="match status" value="1"/>
</dbReference>
<dbReference type="GO" id="GO:0005829">
    <property type="term" value="C:cytosol"/>
    <property type="evidence" value="ECO:0007669"/>
    <property type="project" value="TreeGrafter"/>
</dbReference>
<name>A0A7W8EA44_9BACT</name>
<dbReference type="InterPro" id="IPR029044">
    <property type="entry name" value="Nucleotide-diphossugar_trans"/>
</dbReference>
<comment type="catalytic activity">
    <reaction evidence="4">
        <text>3-deoxy-alpha-D-manno-oct-2-ulosonate + CTP = CMP-3-deoxy-beta-D-manno-octulosonate + diphosphate</text>
        <dbReference type="Rhea" id="RHEA:23448"/>
        <dbReference type="ChEBI" id="CHEBI:33019"/>
        <dbReference type="ChEBI" id="CHEBI:37563"/>
        <dbReference type="ChEBI" id="CHEBI:85986"/>
        <dbReference type="ChEBI" id="CHEBI:85987"/>
        <dbReference type="EC" id="2.7.7.38"/>
    </reaction>
</comment>
<comment type="function">
    <text evidence="4">Activates KDO (a required 8-carbon sugar) for incorporation into bacterial lipopolysaccharide in Gram-negative bacteria.</text>
</comment>
<comment type="caution">
    <text evidence="5">The sequence shown here is derived from an EMBL/GenBank/DDBJ whole genome shotgun (WGS) entry which is preliminary data.</text>
</comment>
<dbReference type="Proteomes" id="UP000584867">
    <property type="component" value="Unassembled WGS sequence"/>
</dbReference>
<evidence type="ECO:0000256" key="2">
    <source>
        <dbReference type="ARBA" id="ARBA00022695"/>
    </source>
</evidence>
<evidence type="ECO:0000313" key="5">
    <source>
        <dbReference type="EMBL" id="MBB5064336.1"/>
    </source>
</evidence>
<dbReference type="Pfam" id="PF02348">
    <property type="entry name" value="CTP_transf_3"/>
    <property type="match status" value="1"/>
</dbReference>
<dbReference type="SUPFAM" id="SSF53448">
    <property type="entry name" value="Nucleotide-diphospho-sugar transferases"/>
    <property type="match status" value="1"/>
</dbReference>
<dbReference type="HAMAP" id="MF_00057">
    <property type="entry name" value="KdsB"/>
    <property type="match status" value="1"/>
</dbReference>
<comment type="pathway">
    <text evidence="4">Nucleotide-sugar biosynthesis; CMP-3-deoxy-D-manno-octulosonate biosynthesis; CMP-3-deoxy-D-manno-octulosonate from 3-deoxy-D-manno-octulosonate and CTP: step 1/1.</text>
</comment>
<dbReference type="PANTHER" id="PTHR42866">
    <property type="entry name" value="3-DEOXY-MANNO-OCTULOSONATE CYTIDYLYLTRANSFERASE"/>
    <property type="match status" value="1"/>
</dbReference>
<dbReference type="PANTHER" id="PTHR42866:SF2">
    <property type="entry name" value="3-DEOXY-MANNO-OCTULOSONATE CYTIDYLYLTRANSFERASE, MITOCHONDRIAL"/>
    <property type="match status" value="1"/>
</dbReference>
<keyword evidence="3 4" id="KW-0448">Lipopolysaccharide biosynthesis</keyword>
<comment type="subcellular location">
    <subcellularLocation>
        <location evidence="4">Cytoplasm</location>
    </subcellularLocation>
</comment>
<dbReference type="GO" id="GO:0033468">
    <property type="term" value="P:CMP-keto-3-deoxy-D-manno-octulosonic acid biosynthetic process"/>
    <property type="evidence" value="ECO:0007669"/>
    <property type="project" value="UniProtKB-UniRule"/>
</dbReference>